<organism evidence="1 2">
    <name type="scientific">Takifugu rubripes</name>
    <name type="common">Japanese pufferfish</name>
    <name type="synonym">Fugu rubripes</name>
    <dbReference type="NCBI Taxonomy" id="31033"/>
    <lineage>
        <taxon>Eukaryota</taxon>
        <taxon>Metazoa</taxon>
        <taxon>Chordata</taxon>
        <taxon>Craniata</taxon>
        <taxon>Vertebrata</taxon>
        <taxon>Euteleostomi</taxon>
        <taxon>Actinopterygii</taxon>
        <taxon>Neopterygii</taxon>
        <taxon>Teleostei</taxon>
        <taxon>Neoteleostei</taxon>
        <taxon>Acanthomorphata</taxon>
        <taxon>Eupercaria</taxon>
        <taxon>Tetraodontiformes</taxon>
        <taxon>Tetradontoidea</taxon>
        <taxon>Tetraodontidae</taxon>
        <taxon>Takifugu</taxon>
    </lineage>
</organism>
<evidence type="ECO:0000313" key="1">
    <source>
        <dbReference type="Ensembl" id="ENSTRUP00000069093.1"/>
    </source>
</evidence>
<name>A0A674N5U0_TAKRU</name>
<reference evidence="1" key="3">
    <citation type="submission" date="2025-09" db="UniProtKB">
        <authorList>
            <consortium name="Ensembl"/>
        </authorList>
    </citation>
    <scope>IDENTIFICATION</scope>
</reference>
<protein>
    <submittedName>
        <fullName evidence="1">Uncharacterized protein</fullName>
    </submittedName>
</protein>
<evidence type="ECO:0000313" key="2">
    <source>
        <dbReference type="Proteomes" id="UP000005226"/>
    </source>
</evidence>
<dbReference type="Ensembl" id="ENSTRUT00000079210.1">
    <property type="protein sequence ID" value="ENSTRUP00000069093.1"/>
    <property type="gene ID" value="ENSTRUG00000030000.1"/>
</dbReference>
<dbReference type="Proteomes" id="UP000005226">
    <property type="component" value="Chromosome 16"/>
</dbReference>
<sequence>IYLLSISSILFFYHYRGSFFTTARIIQPVIIQQFATSSVCFSSLARHQTVDLDTLNIPADGLLPFLRSQNDPLHLSFLDPKTINKMKGNIAASFLCLQRHNFCHEC</sequence>
<dbReference type="InParanoid" id="A0A674N5U0"/>
<reference evidence="1 2" key="1">
    <citation type="journal article" date="2011" name="Genome Biol. Evol.">
        <title>Integration of the genetic map and genome assembly of fugu facilitates insights into distinct features of genome evolution in teleosts and mammals.</title>
        <authorList>
            <person name="Kai W."/>
            <person name="Kikuchi K."/>
            <person name="Tohari S."/>
            <person name="Chew A.K."/>
            <person name="Tay A."/>
            <person name="Fujiwara A."/>
            <person name="Hosoya S."/>
            <person name="Suetake H."/>
            <person name="Naruse K."/>
            <person name="Brenner S."/>
            <person name="Suzuki Y."/>
            <person name="Venkatesh B."/>
        </authorList>
    </citation>
    <scope>NUCLEOTIDE SEQUENCE [LARGE SCALE GENOMIC DNA]</scope>
</reference>
<reference evidence="1" key="2">
    <citation type="submission" date="2025-08" db="UniProtKB">
        <authorList>
            <consortium name="Ensembl"/>
        </authorList>
    </citation>
    <scope>IDENTIFICATION</scope>
</reference>
<dbReference type="AlphaFoldDB" id="A0A674N5U0"/>
<accession>A0A674N5U0</accession>
<proteinExistence type="predicted"/>
<keyword evidence="2" id="KW-1185">Reference proteome</keyword>